<dbReference type="EMBL" id="KZ509706">
    <property type="protein sequence ID" value="PKU33804.1"/>
    <property type="molecule type" value="Genomic_DNA"/>
</dbReference>
<protein>
    <submittedName>
        <fullName evidence="1">Uncharacterized protein</fullName>
    </submittedName>
</protein>
<dbReference type="AlphaFoldDB" id="A0A2I0TJ18"/>
<sequence>MTELSGVPNPDKHIISTPANIRVKVVSLNIGVSSRDSPMINLMKYEAKWKVLCLGQDNPQYQYRLGYDLIESSPVKKDLGGWKMRHELGTCTCKQCVLAGNVHFQANCLLECIQRSVERRLRSYSTPLFHSGETPPEYCVQFWGPPHKKDMNLFEQVQRATTKVVRGLEHLFYEERVEVGPLRGGTDQLFSNTKRHQKTTEPGSKEKFCIEMKWLGKLKQDFYGNIVTSELQSVVNVNSDGKPSRAARAILTRGRDLLV</sequence>
<accession>A0A2I0TJ18</accession>
<evidence type="ECO:0000313" key="2">
    <source>
        <dbReference type="Proteomes" id="UP000233556"/>
    </source>
</evidence>
<evidence type="ECO:0000313" key="1">
    <source>
        <dbReference type="EMBL" id="PKU33804.1"/>
    </source>
</evidence>
<proteinExistence type="predicted"/>
<name>A0A2I0TJ18_LIMLA</name>
<gene>
    <name evidence="1" type="ORF">llap_15892</name>
</gene>
<keyword evidence="2" id="KW-1185">Reference proteome</keyword>
<reference evidence="2" key="2">
    <citation type="submission" date="2017-12" db="EMBL/GenBank/DDBJ databases">
        <title>Genome sequence of the Bar-tailed Godwit (Limosa lapponica baueri).</title>
        <authorList>
            <person name="Lima N.C.B."/>
            <person name="Parody-Merino A.M."/>
            <person name="Battley P.F."/>
            <person name="Fidler A.E."/>
            <person name="Prosdocimi F."/>
        </authorList>
    </citation>
    <scope>NUCLEOTIDE SEQUENCE [LARGE SCALE GENOMIC DNA]</scope>
</reference>
<dbReference type="OrthoDB" id="416454at2759"/>
<dbReference type="Proteomes" id="UP000233556">
    <property type="component" value="Unassembled WGS sequence"/>
</dbReference>
<reference evidence="2" key="1">
    <citation type="submission" date="2017-11" db="EMBL/GenBank/DDBJ databases">
        <authorList>
            <person name="Lima N.C."/>
            <person name="Parody-Merino A.M."/>
            <person name="Battley P.F."/>
            <person name="Fidler A.E."/>
            <person name="Prosdocimi F."/>
        </authorList>
    </citation>
    <scope>NUCLEOTIDE SEQUENCE [LARGE SCALE GENOMIC DNA]</scope>
</reference>
<organism evidence="1 2">
    <name type="scientific">Limosa lapponica baueri</name>
    <dbReference type="NCBI Taxonomy" id="1758121"/>
    <lineage>
        <taxon>Eukaryota</taxon>
        <taxon>Metazoa</taxon>
        <taxon>Chordata</taxon>
        <taxon>Craniata</taxon>
        <taxon>Vertebrata</taxon>
        <taxon>Euteleostomi</taxon>
        <taxon>Archelosauria</taxon>
        <taxon>Archosauria</taxon>
        <taxon>Dinosauria</taxon>
        <taxon>Saurischia</taxon>
        <taxon>Theropoda</taxon>
        <taxon>Coelurosauria</taxon>
        <taxon>Aves</taxon>
        <taxon>Neognathae</taxon>
        <taxon>Neoaves</taxon>
        <taxon>Charadriiformes</taxon>
        <taxon>Scolopacidae</taxon>
        <taxon>Limosa</taxon>
    </lineage>
</organism>